<accession>A0A6A1Q710</accession>
<dbReference type="GO" id="GO:0005634">
    <property type="term" value="C:nucleus"/>
    <property type="evidence" value="ECO:0007669"/>
    <property type="project" value="UniProtKB-SubCell"/>
</dbReference>
<gene>
    <name evidence="8" type="ORF">E2I00_003904</name>
</gene>
<feature type="region of interest" description="Disordered" evidence="7">
    <location>
        <begin position="358"/>
        <end position="492"/>
    </location>
</feature>
<organism evidence="8 9">
    <name type="scientific">Balaenoptera physalus</name>
    <name type="common">Fin whale</name>
    <name type="synonym">Balaena physalus</name>
    <dbReference type="NCBI Taxonomy" id="9770"/>
    <lineage>
        <taxon>Eukaryota</taxon>
        <taxon>Metazoa</taxon>
        <taxon>Chordata</taxon>
        <taxon>Craniata</taxon>
        <taxon>Vertebrata</taxon>
        <taxon>Euteleostomi</taxon>
        <taxon>Mammalia</taxon>
        <taxon>Eutheria</taxon>
        <taxon>Laurasiatheria</taxon>
        <taxon>Artiodactyla</taxon>
        <taxon>Whippomorpha</taxon>
        <taxon>Cetacea</taxon>
        <taxon>Mysticeti</taxon>
        <taxon>Balaenopteridae</taxon>
        <taxon>Balaenoptera</taxon>
    </lineage>
</organism>
<comment type="similarity">
    <text evidence="4">Belongs to the huntingtin family.</text>
</comment>
<dbReference type="InterPro" id="IPR016024">
    <property type="entry name" value="ARM-type_fold"/>
</dbReference>
<dbReference type="InterPro" id="IPR011989">
    <property type="entry name" value="ARM-like"/>
</dbReference>
<dbReference type="Proteomes" id="UP000437017">
    <property type="component" value="Unassembled WGS sequence"/>
</dbReference>
<feature type="region of interest" description="Disordered" evidence="7">
    <location>
        <begin position="1428"/>
        <end position="1448"/>
    </location>
</feature>
<feature type="region of interest" description="Disordered" evidence="7">
    <location>
        <begin position="539"/>
        <end position="560"/>
    </location>
</feature>
<evidence type="ECO:0000256" key="3">
    <source>
        <dbReference type="ARBA" id="ARBA00004496"/>
    </source>
</evidence>
<dbReference type="SUPFAM" id="SSF48371">
    <property type="entry name" value="ARM repeat"/>
    <property type="match status" value="1"/>
</dbReference>
<keyword evidence="5" id="KW-0963">Cytoplasm</keyword>
<evidence type="ECO:0000313" key="8">
    <source>
        <dbReference type="EMBL" id="KAB0404202.1"/>
    </source>
</evidence>
<comment type="subcellular location">
    <subcellularLocation>
        <location evidence="3">Cytoplasm</location>
    </subcellularLocation>
    <subcellularLocation>
        <location evidence="2">Nucleus</location>
    </subcellularLocation>
</comment>
<sequence length="2482" mass="272247">KKELSATKKDRVNHCLTICENIVAQSLRNSPEFQKLLGIAMELFLLCSDDAESDVRMVADECLNKVIKALMDSNLPRLQLELYKEIKKNGAPRSLRAALWRFAELAHLVRPQKCRPYLVNLLPCLTRTSKRPEESVQETLAAAVPKIMASFGNFANDNEIKNLVAAFLGLLVPVEEEHSTLLILGVLLTLRYLVPLLQQQVKDTSLKGSFGVTRKEMEVSPSTEQLVQVYELTLHYTQHQDHNVVTGALELLQQLLRTPPPELLRALTTAGGIGQLTAAKDEPGCRSRSGSIVELIAGGGSSCSPVLSRKQKGLSLHRFLGKVLFGEAAALEDDSESRSDGSSPTFAASVKGEIGGELAASSGVSTPGSASSAADSGGHDIITEQPRSQHTLQTDSVDLTGCDLTSGATDGDEEDILSHSSSQMSAVPSDPAMDLNDGTQASSPISDSSQTTTEGPDSAVTPSDSSEIVLDGADSQYPGMQAGQPQDEDEDAAAVLPDEDAEAFRNSSIALQQAHLLKSMGHSRQPSDSSVDKFVSRDEAADPGDQESKELPPDARSQLPSCVAPSLHTGLIPATAHMAPGQDSLWLPCRIKGDIGQSSDEDSAPLVHCVRLLSASFLLTGEKNGKCRKAGAGLKETCAAFKLKVTQVDLFAALVPDRDVRVSVKALALSCVGAAVALHPESFFGRLYRAPLDTMEYPEEQYVSDILNYIDHGDPQVRGATAILCGTLVSSILSRSRFHVGDWMGTVRTLTGNTFSLADCIPLLQKTLKDESSVTCKLACTAVRWGLQLLTDVLALRSSSYWLVRTELLETVAEIDFRSDAYQVTRVSIEVVCTAAAARLLLDFAPFLEFLRTGRGVEFSVRLPQSLPWLLVNVLEPAVFLALSVMQAISGLVSFLEAKAENLHRRAHHYTGLLKLQERVLSNIVIYLLGDEDPRVRHVAAASLMRYLTRILSLFTFLGNKPCFYVRLVPKLFYKCDQGQADAVVAMARGQSSVHLKPLMHEAQPPSHFSASTITRIYRGYNLLPSITDVTMENNLSRVIAAVSHELITSTTRALTFGCCEALCLLSTAFPVCIWSLGWHCGLTLTVSPFGKIPIGIFASALLVCGKLEKELLGNTELLVILTDVRCSLLSILEGLRKHFSFEIKCELSCKIVINYKRESKAVILKFFCNSILQMSAFRVPPLSASDESRKSCTVGMVTMILTLLSSAWFPLDLSAHQDALILAGNLLAASAPRSLRSSWASEEEASPAATKQEEVWPALGDRTLVPMVEQLFSHLLKVVNICAHVLDDVAPGPAVKRWPRKLSIEVGLSRNVLLFFEVQFSENYSHNELIPRSLPRPAFDSRGYFADPVSPPLCISQDHLSCTETFSLFILCGVFKASRPSETSGPVAATKSSSLGSFYHLPSYLKLHDVLKATHANYKRTPSSVLGDPPARVLRSIPPSSPPSTSSPFLNALDSKLSSEPFDPSSHICSLFGKGLPCSFPDRPLHVPCLPEVNPCPPAFPGSLGVSLLDFSFLPWPVRQYMLEDAFENSVYIAIRKSDREAASSHVFLLSLHCPKVTLDLQSNTEKFGAFLRSALDVLSQILELATLQDIGKEAAELCLRLVDVGSKPSNLPAPPSCCGDTFKHTGELRGRVVSARVVSTTRSGSYCFVHLLCCVWIQLSSYQGILVSNEFQSELPIALLKRLSPRSGIQNLYQTNEVRGLFNVVGLIEAVSGDQCVEEILGYLKSCFSREPVMATVCVQQVRKQFLLSPSPRHAGVMLPVVQKVVLVAHPAAPPVPPVLTPLFSGQEGCSSLTVQEGEARPRGGRGSQKLCWPLSQGRAQRLGSSSVRPGLYHYCFMAPYTHFTQALADASLRNMVQAEQDHDTSGWFDVLQKVSTQLKTNLTSVAKNRADKNAIHNHIRLFEPLVIKALKQYTTTTSVQLQKQVLDLLAQLVQLRVNYCLLDSDQVRPPCHAFLWRVRLWKAVSFCDANSLKTSVMPAKFTAKKVAFTSRHCICGVALSLRRSSLDAYVSGGDFRKIEESNKNHSVLEKGSFQEIRAMRLAVNWSKRGLLLCLLGCKAQFLVLDHVIRGRLLFLLLGAFSRPSLSPGAPEDVLAPPRAGHTEDAIIPNIFFFLVLLSYERYHSKQIIGIPKIIQLCDGIMASGRKAVTHAIPALQPVVHDLFVLRGTNKADAGKELETQKEVVVSMLLRLIQYHQVLEMFILVLRQCHKESEDKWKRLSRQIADVILPMLARQQSNVFCLLCRGVFFLITYKWGRAGVPVKKEKRYSVYDNHLGTLHVCKEMRERLVPEVLMMHIDSHEALGVLNTLFEILAPSSLRPVDMLLRSMFVTPDTLASVATVQLWVSGILAILRVLISQSTEDIVLSRIQELSFSPYLLCCPIISRLRDGDSHSSASSGRPVVFAVTESRFSSARFLLQLVGILLEDIVTKQLRVEMSEQQHTFYCQELGTLLMCLIHIFKSGCKEVLPNVSSALLCSVCL</sequence>
<evidence type="ECO:0000256" key="2">
    <source>
        <dbReference type="ARBA" id="ARBA00004123"/>
    </source>
</evidence>
<comment type="function">
    <text evidence="1">May play a role in microtubule-mediated transport or vesicle function.</text>
</comment>
<evidence type="ECO:0000256" key="7">
    <source>
        <dbReference type="SAM" id="MobiDB-lite"/>
    </source>
</evidence>
<evidence type="ECO:0008006" key="10">
    <source>
        <dbReference type="Google" id="ProtNLM"/>
    </source>
</evidence>
<dbReference type="InterPro" id="IPR048411">
    <property type="entry name" value="Htt_N_HEAT_rpt-1"/>
</dbReference>
<dbReference type="Gene3D" id="1.25.10.10">
    <property type="entry name" value="Leucine-rich Repeat Variant"/>
    <property type="match status" value="2"/>
</dbReference>
<feature type="compositionally biased region" description="Basic and acidic residues" evidence="7">
    <location>
        <begin position="539"/>
        <end position="553"/>
    </location>
</feature>
<dbReference type="GO" id="GO:0099111">
    <property type="term" value="P:microtubule-based transport"/>
    <property type="evidence" value="ECO:0007669"/>
    <property type="project" value="TreeGrafter"/>
</dbReference>
<evidence type="ECO:0000256" key="4">
    <source>
        <dbReference type="ARBA" id="ARBA00007153"/>
    </source>
</evidence>
<evidence type="ECO:0000256" key="5">
    <source>
        <dbReference type="ARBA" id="ARBA00022490"/>
    </source>
</evidence>
<keyword evidence="9" id="KW-1185">Reference proteome</keyword>
<feature type="non-terminal residue" evidence="8">
    <location>
        <position position="1"/>
    </location>
</feature>
<feature type="compositionally biased region" description="Polar residues" evidence="7">
    <location>
        <begin position="437"/>
        <end position="466"/>
    </location>
</feature>
<evidence type="ECO:0000256" key="1">
    <source>
        <dbReference type="ARBA" id="ARBA00002907"/>
    </source>
</evidence>
<comment type="caution">
    <text evidence="8">The sequence shown here is derived from an EMBL/GenBank/DDBJ whole genome shotgun (WGS) entry which is preliminary data.</text>
</comment>
<proteinExistence type="inferred from homology"/>
<dbReference type="InterPro" id="IPR000091">
    <property type="entry name" value="Huntingtin"/>
</dbReference>
<feature type="compositionally biased region" description="Polar residues" evidence="7">
    <location>
        <begin position="385"/>
        <end position="397"/>
    </location>
</feature>
<dbReference type="EMBL" id="SGJD01000644">
    <property type="protein sequence ID" value="KAB0404202.1"/>
    <property type="molecule type" value="Genomic_DNA"/>
</dbReference>
<dbReference type="InterPro" id="IPR028426">
    <property type="entry name" value="Huntingtin_fam"/>
</dbReference>
<dbReference type="Pfam" id="PF20926">
    <property type="entry name" value="Htt_N-HEAT_1"/>
    <property type="match status" value="1"/>
</dbReference>
<dbReference type="PANTHER" id="PTHR10170">
    <property type="entry name" value="HUNTINGTON DISEASE PROTEIN"/>
    <property type="match status" value="1"/>
</dbReference>
<reference evidence="8 9" key="1">
    <citation type="journal article" date="2019" name="PLoS ONE">
        <title>Genomic analyses reveal an absence of contemporary introgressive admixture between fin whales and blue whales, despite known hybrids.</title>
        <authorList>
            <person name="Westbury M.V."/>
            <person name="Petersen B."/>
            <person name="Lorenzen E.D."/>
        </authorList>
    </citation>
    <scope>NUCLEOTIDE SEQUENCE [LARGE SCALE GENOMIC DNA]</scope>
    <source>
        <strain evidence="8">FinWhale-01</strain>
    </source>
</reference>
<keyword evidence="6" id="KW-0539">Nucleus</keyword>
<dbReference type="InterPro" id="IPR024613">
    <property type="entry name" value="Huntingtin_N_HEAT_rpt-2"/>
</dbReference>
<protein>
    <recommendedName>
        <fullName evidence="10">Huntingtin</fullName>
    </recommendedName>
</protein>
<dbReference type="PRINTS" id="PR00375">
    <property type="entry name" value="HUNTINGTIN"/>
</dbReference>
<dbReference type="GO" id="GO:0005737">
    <property type="term" value="C:cytoplasm"/>
    <property type="evidence" value="ECO:0007669"/>
    <property type="project" value="UniProtKB-SubCell"/>
</dbReference>
<dbReference type="Pfam" id="PF12372">
    <property type="entry name" value="Htt_N-HEAT"/>
    <property type="match status" value="6"/>
</dbReference>
<dbReference type="OrthoDB" id="10065698at2759"/>
<feature type="compositionally biased region" description="Low complexity" evidence="7">
    <location>
        <begin position="359"/>
        <end position="376"/>
    </location>
</feature>
<name>A0A6A1Q710_BALPH</name>
<evidence type="ECO:0000313" key="9">
    <source>
        <dbReference type="Proteomes" id="UP000437017"/>
    </source>
</evidence>
<evidence type="ECO:0000256" key="6">
    <source>
        <dbReference type="ARBA" id="ARBA00023242"/>
    </source>
</evidence>
<dbReference type="PANTHER" id="PTHR10170:SF10">
    <property type="entry name" value="HUNTINGTIN"/>
    <property type="match status" value="1"/>
</dbReference>